<keyword evidence="1" id="KW-0812">Transmembrane</keyword>
<proteinExistence type="predicted"/>
<evidence type="ECO:0000259" key="2">
    <source>
        <dbReference type="Pfam" id="PF04991"/>
    </source>
</evidence>
<evidence type="ECO:0000313" key="3">
    <source>
        <dbReference type="EMBL" id="VFJ64857.1"/>
    </source>
</evidence>
<sequence>MTPIWLHLAADALWYLFLYFCFLVIVVLAYELYGYFYFDPGTKRRLLALPEKERTDRLFGLVRDVCAVLEKENIPYWLDFGTLLGAVRDGNIIPWDDDCDISIPREYRDRAFHALQAALGDERQVIRNLPLDGAHSNLHRIFSYLPPLNLGLPMKRILIVNPGRLACLDIFCAGENKAGYIFPLCAGNYWPFHLNYLLRKSSAPGSYYVKREDIFSLVRKSIRGIPFWCPGNYRAVLTELYGEDYGTPRRWSYEKSMTLHEKALDAIRKTYRNIEIRLDSPQRIREIRVRGRSIQNPDYGITLFLYLCACAVLAPYTLRKRHRYMMFHPFYINRLREKEVSSGFSIADRINIGPDDKKIVSCSLYGDAEKYISGCLANAERLPEIFPDWKLRVYCHHRIDEKIIGRLVDNGCQLIIVEENIEKRKDGSFTIQGMFWRFLPLAEDVICMVQDVDHEVNTLQYTIANHWLDHEATDKPFFRMILPIPFPWPKSHITGMNWGFKGPVIPDIEERIPQHECRVKYGADELFLRKQVFPVAVEKGLVSYINRDGTIIWKICPNHRDYRRADRLVEYVY</sequence>
<dbReference type="AlphaFoldDB" id="A0A450TD39"/>
<feature type="domain" description="LicD/FKTN/FKRP nucleotidyltransferase" evidence="2">
    <location>
        <begin position="70"/>
        <end position="106"/>
    </location>
</feature>
<accession>A0A450TD39</accession>
<keyword evidence="1" id="KW-0472">Membrane</keyword>
<keyword evidence="1" id="KW-1133">Transmembrane helix</keyword>
<dbReference type="PANTHER" id="PTHR43404:SF2">
    <property type="entry name" value="LIPOPOLYSACCHARIDE CHOLINEPHOSPHOTRANSFERASE LICD"/>
    <property type="match status" value="1"/>
</dbReference>
<dbReference type="Pfam" id="PF04991">
    <property type="entry name" value="LicD"/>
    <property type="match status" value="1"/>
</dbReference>
<feature type="transmembrane region" description="Helical" evidence="1">
    <location>
        <begin position="299"/>
        <end position="318"/>
    </location>
</feature>
<name>A0A450TD39_9GAMM</name>
<dbReference type="EMBL" id="CAADFD010000098">
    <property type="protein sequence ID" value="VFJ64857.1"/>
    <property type="molecule type" value="Genomic_DNA"/>
</dbReference>
<feature type="transmembrane region" description="Helical" evidence="1">
    <location>
        <begin position="12"/>
        <end position="38"/>
    </location>
</feature>
<dbReference type="GO" id="GO:0009100">
    <property type="term" value="P:glycoprotein metabolic process"/>
    <property type="evidence" value="ECO:0007669"/>
    <property type="project" value="UniProtKB-ARBA"/>
</dbReference>
<organism evidence="3">
    <name type="scientific">Candidatus Kentrum sp. FW</name>
    <dbReference type="NCBI Taxonomy" id="2126338"/>
    <lineage>
        <taxon>Bacteria</taxon>
        <taxon>Pseudomonadati</taxon>
        <taxon>Pseudomonadota</taxon>
        <taxon>Gammaproteobacteria</taxon>
        <taxon>Candidatus Kentrum</taxon>
    </lineage>
</organism>
<dbReference type="InterPro" id="IPR052942">
    <property type="entry name" value="LPS_cholinephosphotransferase"/>
</dbReference>
<reference evidence="3" key="1">
    <citation type="submission" date="2019-02" db="EMBL/GenBank/DDBJ databases">
        <authorList>
            <person name="Gruber-Vodicka R. H."/>
            <person name="Seah K. B. B."/>
        </authorList>
    </citation>
    <scope>NUCLEOTIDE SEQUENCE</scope>
    <source>
        <strain evidence="3">BECK_BZ106</strain>
    </source>
</reference>
<gene>
    <name evidence="3" type="ORF">BECKFW1821B_GA0114236_10985</name>
</gene>
<dbReference type="InterPro" id="IPR007074">
    <property type="entry name" value="LicD/FKTN/FKRP_NTP_transf"/>
</dbReference>
<dbReference type="PANTHER" id="PTHR43404">
    <property type="entry name" value="LIPOPOLYSACCHARIDE CHOLINEPHOSPHOTRANSFERASE LICD"/>
    <property type="match status" value="1"/>
</dbReference>
<protein>
    <submittedName>
        <fullName evidence="3">LicD family protein</fullName>
    </submittedName>
</protein>
<evidence type="ECO:0000256" key="1">
    <source>
        <dbReference type="SAM" id="Phobius"/>
    </source>
</evidence>